<name>A0AAV6VXZ8_9ARAC</name>
<dbReference type="AlphaFoldDB" id="A0AAV6VXZ8"/>
<dbReference type="EMBL" id="JAFNEN010000005">
    <property type="protein sequence ID" value="KAG8201487.1"/>
    <property type="molecule type" value="Genomic_DNA"/>
</dbReference>
<evidence type="ECO:0000313" key="2">
    <source>
        <dbReference type="Proteomes" id="UP000827092"/>
    </source>
</evidence>
<protein>
    <submittedName>
        <fullName evidence="1">Uncharacterized protein</fullName>
    </submittedName>
</protein>
<gene>
    <name evidence="1" type="ORF">JTE90_024355</name>
</gene>
<sequence>MASDSELIIVIVLARVHYYPIHNAIVLGDWRRSRTTHCPRAIPQGLFSAALILRSQEKKMARDSDGMRFLNPHARHLCITAPWQ</sequence>
<keyword evidence="2" id="KW-1185">Reference proteome</keyword>
<reference evidence="1 2" key="1">
    <citation type="journal article" date="2022" name="Nat. Ecol. Evol.">
        <title>A masculinizing supergene underlies an exaggerated male reproductive morph in a spider.</title>
        <authorList>
            <person name="Hendrickx F."/>
            <person name="De Corte Z."/>
            <person name="Sonet G."/>
            <person name="Van Belleghem S.M."/>
            <person name="Kostlbacher S."/>
            <person name="Vangestel C."/>
        </authorList>
    </citation>
    <scope>NUCLEOTIDE SEQUENCE [LARGE SCALE GENOMIC DNA]</scope>
    <source>
        <strain evidence="1">W744_W776</strain>
    </source>
</reference>
<dbReference type="Proteomes" id="UP000827092">
    <property type="component" value="Unassembled WGS sequence"/>
</dbReference>
<proteinExistence type="predicted"/>
<accession>A0AAV6VXZ8</accession>
<evidence type="ECO:0000313" key="1">
    <source>
        <dbReference type="EMBL" id="KAG8201487.1"/>
    </source>
</evidence>
<comment type="caution">
    <text evidence="1">The sequence shown here is derived from an EMBL/GenBank/DDBJ whole genome shotgun (WGS) entry which is preliminary data.</text>
</comment>
<organism evidence="1 2">
    <name type="scientific">Oedothorax gibbosus</name>
    <dbReference type="NCBI Taxonomy" id="931172"/>
    <lineage>
        <taxon>Eukaryota</taxon>
        <taxon>Metazoa</taxon>
        <taxon>Ecdysozoa</taxon>
        <taxon>Arthropoda</taxon>
        <taxon>Chelicerata</taxon>
        <taxon>Arachnida</taxon>
        <taxon>Araneae</taxon>
        <taxon>Araneomorphae</taxon>
        <taxon>Entelegynae</taxon>
        <taxon>Araneoidea</taxon>
        <taxon>Linyphiidae</taxon>
        <taxon>Erigoninae</taxon>
        <taxon>Oedothorax</taxon>
    </lineage>
</organism>